<evidence type="ECO:0000256" key="3">
    <source>
        <dbReference type="ARBA" id="ARBA00022553"/>
    </source>
</evidence>
<accession>A0A6N9TQ39</accession>
<keyword evidence="8" id="KW-0902">Two-component regulatory system</keyword>
<dbReference type="PROSITE" id="PS50109">
    <property type="entry name" value="HIS_KIN"/>
    <property type="match status" value="1"/>
</dbReference>
<evidence type="ECO:0000256" key="8">
    <source>
        <dbReference type="ARBA" id="ARBA00023012"/>
    </source>
</evidence>
<dbReference type="CDD" id="cd00075">
    <property type="entry name" value="HATPase"/>
    <property type="match status" value="1"/>
</dbReference>
<dbReference type="SUPFAM" id="SSF55874">
    <property type="entry name" value="ATPase domain of HSP90 chaperone/DNA topoisomerase II/histidine kinase"/>
    <property type="match status" value="2"/>
</dbReference>
<keyword evidence="6 10" id="KW-0418">Kinase</keyword>
<comment type="catalytic activity">
    <reaction evidence="1">
        <text>ATP + protein L-histidine = ADP + protein N-phospho-L-histidine.</text>
        <dbReference type="EC" id="2.7.13.3"/>
    </reaction>
</comment>
<evidence type="ECO:0000256" key="1">
    <source>
        <dbReference type="ARBA" id="ARBA00000085"/>
    </source>
</evidence>
<evidence type="ECO:0000256" key="6">
    <source>
        <dbReference type="ARBA" id="ARBA00022777"/>
    </source>
</evidence>
<dbReference type="PANTHER" id="PTHR43065">
    <property type="entry name" value="SENSOR HISTIDINE KINASE"/>
    <property type="match status" value="1"/>
</dbReference>
<dbReference type="Pfam" id="PF02518">
    <property type="entry name" value="HATPase_c"/>
    <property type="match status" value="1"/>
</dbReference>
<dbReference type="Gene3D" id="3.30.565.10">
    <property type="entry name" value="Histidine kinase-like ATPase, C-terminal domain"/>
    <property type="match status" value="2"/>
</dbReference>
<dbReference type="RefSeq" id="WP_163297702.1">
    <property type="nucleotide sequence ID" value="NZ_JAAGRR010000008.1"/>
</dbReference>
<dbReference type="Pfam" id="PF13589">
    <property type="entry name" value="HATPase_c_3"/>
    <property type="match status" value="1"/>
</dbReference>
<dbReference type="PANTHER" id="PTHR43065:SF10">
    <property type="entry name" value="PEROXIDE STRESS-ACTIVATED HISTIDINE KINASE MAK3"/>
    <property type="match status" value="1"/>
</dbReference>
<dbReference type="PRINTS" id="PR00344">
    <property type="entry name" value="BCTRLSENSOR"/>
</dbReference>
<dbReference type="Proteomes" id="UP000469346">
    <property type="component" value="Unassembled WGS sequence"/>
</dbReference>
<protein>
    <recommendedName>
        <fullName evidence="2">histidine kinase</fullName>
        <ecNumber evidence="2">2.7.13.3</ecNumber>
    </recommendedName>
</protein>
<keyword evidence="7" id="KW-0067">ATP-binding</keyword>
<dbReference type="InterPro" id="IPR005467">
    <property type="entry name" value="His_kinase_dom"/>
</dbReference>
<dbReference type="GO" id="GO:0000160">
    <property type="term" value="P:phosphorelay signal transduction system"/>
    <property type="evidence" value="ECO:0007669"/>
    <property type="project" value="UniProtKB-KW"/>
</dbReference>
<evidence type="ECO:0000256" key="5">
    <source>
        <dbReference type="ARBA" id="ARBA00022741"/>
    </source>
</evidence>
<keyword evidence="5" id="KW-0547">Nucleotide-binding</keyword>
<gene>
    <name evidence="10" type="ORF">G3N55_01605</name>
</gene>
<dbReference type="AlphaFoldDB" id="A0A6N9TQ39"/>
<dbReference type="EC" id="2.7.13.3" evidence="2"/>
<keyword evidence="11" id="KW-1185">Reference proteome</keyword>
<proteinExistence type="predicted"/>
<comment type="caution">
    <text evidence="10">The sequence shown here is derived from an EMBL/GenBank/DDBJ whole genome shotgun (WGS) entry which is preliminary data.</text>
</comment>
<dbReference type="InterPro" id="IPR004358">
    <property type="entry name" value="Sig_transdc_His_kin-like_C"/>
</dbReference>
<keyword evidence="4" id="KW-0808">Transferase</keyword>
<evidence type="ECO:0000313" key="11">
    <source>
        <dbReference type="Proteomes" id="UP000469346"/>
    </source>
</evidence>
<dbReference type="SMART" id="SM00387">
    <property type="entry name" value="HATPase_c"/>
    <property type="match status" value="1"/>
</dbReference>
<evidence type="ECO:0000313" key="10">
    <source>
        <dbReference type="EMBL" id="NDY41547.1"/>
    </source>
</evidence>
<name>A0A6N9TQ39_DISTH</name>
<dbReference type="InterPro" id="IPR036890">
    <property type="entry name" value="HATPase_C_sf"/>
</dbReference>
<sequence>MKQGTRKSGSAKMRPRARLIGLIGDELISDEPVALVELVKNAYDADATRVEVRFEGSDPERPERIVVVDNGTGMDLDTVLTAWFEPGTVVKRKQERSPGGRLYQGAKGIGRFAAARLAESLMLESKTEGADEGVFVLLEWGRFDDESYLDEITIDYELHPLPDLERGTRLTLEKLRKVWEKEDYEELHARLSRLISPFNDVTDFNIFLDIPAHPEFSGEVQPPELILKPRYLLKGTVDEKGFFTGELQVDGKRHRKFPGHKLGERDSEPVCGPFEVEIRAWDRDREGLEPISERLGMGIREIRRTLDTYCGVSIYRDGFRVYPYGQKGNDWLNLDIRSRLNPVKNLANNQVIAAVRISREHNPELRDRSTREGMVMNTAHAALEEWFKEVLSLLEEERYRLRPRKERIERTDPLFEAFELRETVQRARSELGKDHPVTRLITEAEQQIKAGVERVQEVYSRLLMSAGLGHMVDIVIHEIGAPLGKINRQLAVLEKDLERLLDNEGRKKITPRLESIKGWLEQIHNLRQRLEPQTPAKRGRATTFNVRDEIEDNFRLYEALLQKQGIRYEIIAPRTPVRVKMSRACLGQIVANMIDNSIFWLVRDKGAGRGGHIQARLETLEHGFRLLFSDDGPGVPEEDRSRIFEPYFSRKPNGMGLGLYIARLVIEPYGKLVYRDDCGLPGACFEATFERRVGR</sequence>
<dbReference type="InterPro" id="IPR003594">
    <property type="entry name" value="HATPase_dom"/>
</dbReference>
<reference evidence="10 11" key="1">
    <citation type="submission" date="2020-02" db="EMBL/GenBank/DDBJ databases">
        <title>Comparative genomics of sulfur disproportionating microorganisms.</title>
        <authorList>
            <person name="Ward L.M."/>
            <person name="Bertran E."/>
            <person name="Johnston D.T."/>
        </authorList>
    </citation>
    <scope>NUCLEOTIDE SEQUENCE [LARGE SCALE GENOMIC DNA]</scope>
    <source>
        <strain evidence="10 11">DSM 100025</strain>
    </source>
</reference>
<evidence type="ECO:0000256" key="7">
    <source>
        <dbReference type="ARBA" id="ARBA00022840"/>
    </source>
</evidence>
<organism evidence="10 11">
    <name type="scientific">Dissulfurirhabdus thermomarina</name>
    <dbReference type="NCBI Taxonomy" id="1765737"/>
    <lineage>
        <taxon>Bacteria</taxon>
        <taxon>Deltaproteobacteria</taxon>
        <taxon>Dissulfurirhabdaceae</taxon>
        <taxon>Dissulfurirhabdus</taxon>
    </lineage>
</organism>
<evidence type="ECO:0000256" key="2">
    <source>
        <dbReference type="ARBA" id="ARBA00012438"/>
    </source>
</evidence>
<dbReference type="EMBL" id="JAAGRR010000008">
    <property type="protein sequence ID" value="NDY41547.1"/>
    <property type="molecule type" value="Genomic_DNA"/>
</dbReference>
<dbReference type="GO" id="GO:0005524">
    <property type="term" value="F:ATP binding"/>
    <property type="evidence" value="ECO:0007669"/>
    <property type="project" value="UniProtKB-KW"/>
</dbReference>
<feature type="domain" description="Histidine kinase" evidence="9">
    <location>
        <begin position="474"/>
        <end position="693"/>
    </location>
</feature>
<evidence type="ECO:0000259" key="9">
    <source>
        <dbReference type="PROSITE" id="PS50109"/>
    </source>
</evidence>
<dbReference type="GO" id="GO:0004673">
    <property type="term" value="F:protein histidine kinase activity"/>
    <property type="evidence" value="ECO:0007669"/>
    <property type="project" value="UniProtKB-EC"/>
</dbReference>
<evidence type="ECO:0000256" key="4">
    <source>
        <dbReference type="ARBA" id="ARBA00022679"/>
    </source>
</evidence>
<keyword evidence="3" id="KW-0597">Phosphoprotein</keyword>